<keyword evidence="4" id="KW-0808">Transferase</keyword>
<dbReference type="Pfam" id="PF02518">
    <property type="entry name" value="HATPase_c"/>
    <property type="match status" value="1"/>
</dbReference>
<feature type="transmembrane region" description="Helical" evidence="9">
    <location>
        <begin position="37"/>
        <end position="57"/>
    </location>
</feature>
<dbReference type="GO" id="GO:0016020">
    <property type="term" value="C:membrane"/>
    <property type="evidence" value="ECO:0007669"/>
    <property type="project" value="InterPro"/>
</dbReference>
<name>A0A2T0SWL1_9PSEU</name>
<proteinExistence type="predicted"/>
<keyword evidence="6 12" id="KW-0418">Kinase</keyword>
<dbReference type="GO" id="GO:0000155">
    <property type="term" value="F:phosphorelay sensor kinase activity"/>
    <property type="evidence" value="ECO:0007669"/>
    <property type="project" value="InterPro"/>
</dbReference>
<dbReference type="EMBL" id="PVTF01000009">
    <property type="protein sequence ID" value="PRY37814.1"/>
    <property type="molecule type" value="Genomic_DNA"/>
</dbReference>
<evidence type="ECO:0000313" key="13">
    <source>
        <dbReference type="Proteomes" id="UP000239494"/>
    </source>
</evidence>
<comment type="catalytic activity">
    <reaction evidence="1">
        <text>ATP + protein L-histidine = ADP + protein N-phospho-L-histidine.</text>
        <dbReference type="EC" id="2.7.13.3"/>
    </reaction>
</comment>
<dbReference type="GO" id="GO:0005524">
    <property type="term" value="F:ATP binding"/>
    <property type="evidence" value="ECO:0007669"/>
    <property type="project" value="UniProtKB-KW"/>
</dbReference>
<dbReference type="InterPro" id="IPR003594">
    <property type="entry name" value="HATPase_dom"/>
</dbReference>
<keyword evidence="5" id="KW-0547">Nucleotide-binding</keyword>
<keyword evidence="13" id="KW-1185">Reference proteome</keyword>
<evidence type="ECO:0000256" key="9">
    <source>
        <dbReference type="SAM" id="Phobius"/>
    </source>
</evidence>
<keyword evidence="7" id="KW-0067">ATP-binding</keyword>
<dbReference type="GO" id="GO:0046983">
    <property type="term" value="F:protein dimerization activity"/>
    <property type="evidence" value="ECO:0007669"/>
    <property type="project" value="InterPro"/>
</dbReference>
<keyword evidence="9" id="KW-1133">Transmembrane helix</keyword>
<dbReference type="PANTHER" id="PTHR24421">
    <property type="entry name" value="NITRATE/NITRITE SENSOR PROTEIN NARX-RELATED"/>
    <property type="match status" value="1"/>
</dbReference>
<organism evidence="12 13">
    <name type="scientific">Umezawaea tangerina</name>
    <dbReference type="NCBI Taxonomy" id="84725"/>
    <lineage>
        <taxon>Bacteria</taxon>
        <taxon>Bacillati</taxon>
        <taxon>Actinomycetota</taxon>
        <taxon>Actinomycetes</taxon>
        <taxon>Pseudonocardiales</taxon>
        <taxon>Pseudonocardiaceae</taxon>
        <taxon>Umezawaea</taxon>
    </lineage>
</organism>
<keyword evidence="3" id="KW-0597">Phosphoprotein</keyword>
<dbReference type="InterPro" id="IPR050482">
    <property type="entry name" value="Sensor_HK_TwoCompSys"/>
</dbReference>
<dbReference type="InterPro" id="IPR011712">
    <property type="entry name" value="Sig_transdc_His_kin_sub3_dim/P"/>
</dbReference>
<feature type="transmembrane region" description="Helical" evidence="9">
    <location>
        <begin position="12"/>
        <end position="31"/>
    </location>
</feature>
<dbReference type="PANTHER" id="PTHR24421:SF10">
    <property type="entry name" value="NITRATE_NITRITE SENSOR PROTEIN NARQ"/>
    <property type="match status" value="1"/>
</dbReference>
<keyword evidence="9" id="KW-0472">Membrane</keyword>
<evidence type="ECO:0000256" key="7">
    <source>
        <dbReference type="ARBA" id="ARBA00022840"/>
    </source>
</evidence>
<reference evidence="12 13" key="1">
    <citation type="submission" date="2018-03" db="EMBL/GenBank/DDBJ databases">
        <title>Genomic Encyclopedia of Archaeal and Bacterial Type Strains, Phase II (KMG-II): from individual species to whole genera.</title>
        <authorList>
            <person name="Goeker M."/>
        </authorList>
    </citation>
    <scope>NUCLEOTIDE SEQUENCE [LARGE SCALE GENOMIC DNA]</scope>
    <source>
        <strain evidence="12 13">DSM 44720</strain>
    </source>
</reference>
<feature type="domain" description="Signal transduction histidine kinase subgroup 3 dimerisation and phosphoacceptor" evidence="11">
    <location>
        <begin position="83"/>
        <end position="146"/>
    </location>
</feature>
<dbReference type="Gene3D" id="1.20.5.1930">
    <property type="match status" value="1"/>
</dbReference>
<dbReference type="SUPFAM" id="SSF55874">
    <property type="entry name" value="ATPase domain of HSP90 chaperone/DNA topoisomerase II/histidine kinase"/>
    <property type="match status" value="1"/>
</dbReference>
<comment type="caution">
    <text evidence="12">The sequence shown here is derived from an EMBL/GenBank/DDBJ whole genome shotgun (WGS) entry which is preliminary data.</text>
</comment>
<evidence type="ECO:0000256" key="8">
    <source>
        <dbReference type="ARBA" id="ARBA00023012"/>
    </source>
</evidence>
<dbReference type="Gene3D" id="3.30.565.10">
    <property type="entry name" value="Histidine kinase-like ATPase, C-terminal domain"/>
    <property type="match status" value="1"/>
</dbReference>
<evidence type="ECO:0000256" key="3">
    <source>
        <dbReference type="ARBA" id="ARBA00022553"/>
    </source>
</evidence>
<evidence type="ECO:0000256" key="2">
    <source>
        <dbReference type="ARBA" id="ARBA00012438"/>
    </source>
</evidence>
<dbReference type="RefSeq" id="WP_245887059.1">
    <property type="nucleotide sequence ID" value="NZ_PVTF01000009.1"/>
</dbReference>
<keyword evidence="8" id="KW-0902">Two-component regulatory system</keyword>
<dbReference type="InterPro" id="IPR036890">
    <property type="entry name" value="HATPase_C_sf"/>
</dbReference>
<evidence type="ECO:0000313" key="12">
    <source>
        <dbReference type="EMBL" id="PRY37814.1"/>
    </source>
</evidence>
<evidence type="ECO:0000256" key="1">
    <source>
        <dbReference type="ARBA" id="ARBA00000085"/>
    </source>
</evidence>
<dbReference type="EC" id="2.7.13.3" evidence="2"/>
<dbReference type="Pfam" id="PF07730">
    <property type="entry name" value="HisKA_3"/>
    <property type="match status" value="1"/>
</dbReference>
<dbReference type="CDD" id="cd16917">
    <property type="entry name" value="HATPase_UhpB-NarQ-NarX-like"/>
    <property type="match status" value="1"/>
</dbReference>
<evidence type="ECO:0000256" key="5">
    <source>
        <dbReference type="ARBA" id="ARBA00022741"/>
    </source>
</evidence>
<evidence type="ECO:0000259" key="10">
    <source>
        <dbReference type="Pfam" id="PF02518"/>
    </source>
</evidence>
<evidence type="ECO:0000256" key="4">
    <source>
        <dbReference type="ARBA" id="ARBA00022679"/>
    </source>
</evidence>
<protein>
    <recommendedName>
        <fullName evidence="2">histidine kinase</fullName>
        <ecNumber evidence="2">2.7.13.3</ecNumber>
    </recommendedName>
</protein>
<gene>
    <name evidence="12" type="ORF">CLV43_10934</name>
</gene>
<keyword evidence="9" id="KW-0812">Transmembrane</keyword>
<sequence>MDVRQRPSWRSGVAPTTLGVLAALVLVLLTVGGAGSAAVVVPSLLAVAAVAVAVLAVRRSRAGRAAYEERLTEWAAAEAAQAERMRIARDLHDIVSHGLGLITVRAAAARYVTGADVAEALADIENASREATSELRHMLTVLRAPDDDAVPRLPVEGLDQLPAIVRGAEVAGLRTALTVEPVGEVSPGVQVAVCKVVREGLNNSARHAGPTDVRVHVHRDGDSVVVTVADSGPDGPRRSAPGAGHGLIGLRERVVGLGGAFAAEPVEAGFRVVARIPDGGAA</sequence>
<dbReference type="Proteomes" id="UP000239494">
    <property type="component" value="Unassembled WGS sequence"/>
</dbReference>
<dbReference type="AlphaFoldDB" id="A0A2T0SWL1"/>
<accession>A0A2T0SWL1</accession>
<feature type="domain" description="Histidine kinase/HSP90-like ATPase" evidence="10">
    <location>
        <begin position="189"/>
        <end position="278"/>
    </location>
</feature>
<evidence type="ECO:0000256" key="6">
    <source>
        <dbReference type="ARBA" id="ARBA00022777"/>
    </source>
</evidence>
<evidence type="ECO:0000259" key="11">
    <source>
        <dbReference type="Pfam" id="PF07730"/>
    </source>
</evidence>